<evidence type="ECO:0000256" key="4">
    <source>
        <dbReference type="ARBA" id="ARBA00022692"/>
    </source>
</evidence>
<dbReference type="GO" id="GO:0016020">
    <property type="term" value="C:membrane"/>
    <property type="evidence" value="ECO:0007669"/>
    <property type="project" value="UniProtKB-SubCell"/>
</dbReference>
<feature type="transmembrane region" description="Helical" evidence="8">
    <location>
        <begin position="106"/>
        <end position="126"/>
    </location>
</feature>
<sequence length="693" mass="77325">MTSHVSSFEKSSMLKEEEKIAVKAAEPHSRPTPSLIQSKSPHAHLRQVEISAFDLTATPTSYTTNVMAILDRFKGRRHEESPASSAMAADLEKKPQILQVGMKDIFRVRIIAMAIVVSMGGFIFGYDTGQISGFIEMPDFLERFADETDEQGGLKFSNWRSGLIVALLSIGTLMGALIAAPIADKFGRKYSIVFWNIIFCVGVIVQITTTGVWYQVSLGRWVAGLGVGGLSVLTPMYQSETAPRYVRGALVSCYQLFITLGIFVAYCINFGTEADSSARSWKLPMGIGFIWSVLMIVGILFMQESPRWEYRKGKIDSARHTIALTYGVAEDHPEVVNEIREIEKKLEAERAGGDHHPWYEIFTGPRMGYRVLLGITLQALQQLTGANYYFYYGTTIFNSVGISNSYVTSIILGAVNFGTTFPGLYIVEKYGRRPSLIYGALWMFMCFLVFASLGHFALENDNGTSSQGVGYAMITFACLFIAGFAMTWGPIVWAVVGEIYPSRYRAKCMALATASNWTWNFLLSFFTPYITSAIDYRYGYVFAGCCFAGALVVYFFVCESHGRSLEEIDTMYILGVTPWKSKHWHPTPGEELPTLDNTYLTPGARGINKKNEARQPEMLRTEDVPPVAEADLVASGATGVMVQATISTSPGNPPQKRILDRYTREQKKESSKNPEYKLRHVVPFVDRTRYLQI</sequence>
<reference evidence="11" key="1">
    <citation type="journal article" date="2011" name="Nat. Commun.">
        <title>Effector diversification within compartments of the Leptosphaeria maculans genome affected by Repeat-Induced Point mutations.</title>
        <authorList>
            <person name="Rouxel T."/>
            <person name="Grandaubert J."/>
            <person name="Hane J.K."/>
            <person name="Hoede C."/>
            <person name="van de Wouw A.P."/>
            <person name="Couloux A."/>
            <person name="Dominguez V."/>
            <person name="Anthouard V."/>
            <person name="Bally P."/>
            <person name="Bourras S."/>
            <person name="Cozijnsen A.J."/>
            <person name="Ciuffetti L.M."/>
            <person name="Degrave A."/>
            <person name="Dilmaghani A."/>
            <person name="Duret L."/>
            <person name="Fudal I."/>
            <person name="Goodwin S.B."/>
            <person name="Gout L."/>
            <person name="Glaser N."/>
            <person name="Linglin J."/>
            <person name="Kema G.H.J."/>
            <person name="Lapalu N."/>
            <person name="Lawrence C.B."/>
            <person name="May K."/>
            <person name="Meyer M."/>
            <person name="Ollivier B."/>
            <person name="Poulain J."/>
            <person name="Schoch C.L."/>
            <person name="Simon A."/>
            <person name="Spatafora J.W."/>
            <person name="Stachowiak A."/>
            <person name="Turgeon B.G."/>
            <person name="Tyler B.M."/>
            <person name="Vincent D."/>
            <person name="Weissenbach J."/>
            <person name="Amselem J."/>
            <person name="Quesneville H."/>
            <person name="Oliver R.P."/>
            <person name="Wincker P."/>
            <person name="Balesdent M.-H."/>
            <person name="Howlett B.J."/>
        </authorList>
    </citation>
    <scope>NUCLEOTIDE SEQUENCE [LARGE SCALE GENOMIC DNA]</scope>
    <source>
        <strain evidence="11">JN3 / isolate v23.1.3 / race Av1-4-5-6-7-8</strain>
    </source>
</reference>
<dbReference type="InterPro" id="IPR036259">
    <property type="entry name" value="MFS_trans_sf"/>
</dbReference>
<dbReference type="InterPro" id="IPR005828">
    <property type="entry name" value="MFS_sugar_transport-like"/>
</dbReference>
<dbReference type="PANTHER" id="PTHR48022:SF39">
    <property type="entry name" value="MONOSACCHARIDE TRANSPORTER, PUTATIVE-RELATED"/>
    <property type="match status" value="1"/>
</dbReference>
<feature type="transmembrane region" description="Helical" evidence="8">
    <location>
        <begin position="508"/>
        <end position="526"/>
    </location>
</feature>
<dbReference type="InterPro" id="IPR050360">
    <property type="entry name" value="MFS_Sugar_Transporters"/>
</dbReference>
<feature type="transmembrane region" description="Helical" evidence="8">
    <location>
        <begin position="406"/>
        <end position="427"/>
    </location>
</feature>
<feature type="transmembrane region" description="Helical" evidence="8">
    <location>
        <begin position="436"/>
        <end position="458"/>
    </location>
</feature>
<evidence type="ECO:0000256" key="2">
    <source>
        <dbReference type="ARBA" id="ARBA00010992"/>
    </source>
</evidence>
<evidence type="ECO:0000256" key="8">
    <source>
        <dbReference type="SAM" id="Phobius"/>
    </source>
</evidence>
<feature type="transmembrane region" description="Helical" evidence="8">
    <location>
        <begin position="538"/>
        <end position="557"/>
    </location>
</feature>
<feature type="transmembrane region" description="Helical" evidence="8">
    <location>
        <begin position="249"/>
        <end position="271"/>
    </location>
</feature>
<keyword evidence="6 8" id="KW-0472">Membrane</keyword>
<feature type="transmembrane region" description="Helical" evidence="8">
    <location>
        <begin position="220"/>
        <end position="237"/>
    </location>
</feature>
<feature type="transmembrane region" description="Helical" evidence="8">
    <location>
        <begin position="192"/>
        <end position="214"/>
    </location>
</feature>
<organism evidence="11">
    <name type="scientific">Leptosphaeria maculans (strain JN3 / isolate v23.1.3 / race Av1-4-5-6-7-8)</name>
    <name type="common">Blackleg fungus</name>
    <name type="synonym">Phoma lingam</name>
    <dbReference type="NCBI Taxonomy" id="985895"/>
    <lineage>
        <taxon>Eukaryota</taxon>
        <taxon>Fungi</taxon>
        <taxon>Dikarya</taxon>
        <taxon>Ascomycota</taxon>
        <taxon>Pezizomycotina</taxon>
        <taxon>Dothideomycetes</taxon>
        <taxon>Pleosporomycetidae</taxon>
        <taxon>Pleosporales</taxon>
        <taxon>Pleosporineae</taxon>
        <taxon>Leptosphaeriaceae</taxon>
        <taxon>Plenodomus</taxon>
        <taxon>Plenodomus lingam/Leptosphaeria maculans species complex</taxon>
    </lineage>
</organism>
<dbReference type="InterPro" id="IPR003663">
    <property type="entry name" value="Sugar/inositol_transpt"/>
</dbReference>
<dbReference type="Gene3D" id="1.20.1250.20">
    <property type="entry name" value="MFS general substrate transporter like domains"/>
    <property type="match status" value="1"/>
</dbReference>
<dbReference type="Proteomes" id="UP000002668">
    <property type="component" value="Genome"/>
</dbReference>
<dbReference type="AlphaFoldDB" id="E5R427"/>
<evidence type="ECO:0000313" key="11">
    <source>
        <dbReference type="Proteomes" id="UP000002668"/>
    </source>
</evidence>
<dbReference type="GeneID" id="13288699"/>
<proteinExistence type="inferred from homology"/>
<dbReference type="InterPro" id="IPR020846">
    <property type="entry name" value="MFS_dom"/>
</dbReference>
<dbReference type="PRINTS" id="PR00171">
    <property type="entry name" value="SUGRTRNSPORT"/>
</dbReference>
<feature type="compositionally biased region" description="Polar residues" evidence="7">
    <location>
        <begin position="31"/>
        <end position="40"/>
    </location>
</feature>
<evidence type="ECO:0000256" key="3">
    <source>
        <dbReference type="ARBA" id="ARBA00022448"/>
    </source>
</evidence>
<evidence type="ECO:0000256" key="5">
    <source>
        <dbReference type="ARBA" id="ARBA00022989"/>
    </source>
</evidence>
<dbReference type="FunCoup" id="E5R427">
    <property type="interactions" value="1233"/>
</dbReference>
<dbReference type="SUPFAM" id="SSF103473">
    <property type="entry name" value="MFS general substrate transporter"/>
    <property type="match status" value="1"/>
</dbReference>
<dbReference type="FunFam" id="1.20.1250.20:FF:000044">
    <property type="entry name" value="Hexose transporter Hxt3p"/>
    <property type="match status" value="1"/>
</dbReference>
<keyword evidence="11" id="KW-1185">Reference proteome</keyword>
<keyword evidence="3" id="KW-0813">Transport</keyword>
<keyword evidence="5 8" id="KW-1133">Transmembrane helix</keyword>
<dbReference type="PROSITE" id="PS00217">
    <property type="entry name" value="SUGAR_TRANSPORT_2"/>
    <property type="match status" value="1"/>
</dbReference>
<feature type="transmembrane region" description="Helical" evidence="8">
    <location>
        <begin position="283"/>
        <end position="302"/>
    </location>
</feature>
<evidence type="ECO:0000256" key="6">
    <source>
        <dbReference type="ARBA" id="ARBA00023136"/>
    </source>
</evidence>
<dbReference type="Pfam" id="PF00083">
    <property type="entry name" value="Sugar_tr"/>
    <property type="match status" value="1"/>
</dbReference>
<feature type="domain" description="Major facilitator superfamily (MFS) profile" evidence="9">
    <location>
        <begin position="113"/>
        <end position="561"/>
    </location>
</feature>
<protein>
    <recommendedName>
        <fullName evidence="9">Major facilitator superfamily (MFS) profile domain-containing protein</fullName>
    </recommendedName>
</protein>
<accession>E5R427</accession>
<dbReference type="PROSITE" id="PS00216">
    <property type="entry name" value="SUGAR_TRANSPORT_1"/>
    <property type="match status" value="1"/>
</dbReference>
<evidence type="ECO:0000313" key="10">
    <source>
        <dbReference type="EMBL" id="CBX91804.1"/>
    </source>
</evidence>
<gene>
    <name evidence="10" type="ORF">LEMA_P045100.1</name>
</gene>
<evidence type="ECO:0000256" key="1">
    <source>
        <dbReference type="ARBA" id="ARBA00004141"/>
    </source>
</evidence>
<dbReference type="VEuPathDB" id="FungiDB:LEMA_P045100.1"/>
<comment type="similarity">
    <text evidence="2">Belongs to the major facilitator superfamily. Sugar transporter (TC 2.A.1.1) family.</text>
</comment>
<dbReference type="eggNOG" id="KOG0254">
    <property type="taxonomic scope" value="Eukaryota"/>
</dbReference>
<comment type="subcellular location">
    <subcellularLocation>
        <location evidence="1">Membrane</location>
        <topology evidence="1">Multi-pass membrane protein</topology>
    </subcellularLocation>
</comment>
<dbReference type="NCBIfam" id="TIGR00879">
    <property type="entry name" value="SP"/>
    <property type="match status" value="1"/>
</dbReference>
<feature type="transmembrane region" description="Helical" evidence="8">
    <location>
        <begin position="371"/>
        <end position="391"/>
    </location>
</feature>
<dbReference type="PROSITE" id="PS50850">
    <property type="entry name" value="MFS"/>
    <property type="match status" value="1"/>
</dbReference>
<dbReference type="OMA" id="INNMACP"/>
<dbReference type="STRING" id="985895.E5R427"/>
<name>E5R427_LEPMJ</name>
<dbReference type="PANTHER" id="PTHR48022">
    <property type="entry name" value="PLASTIDIC GLUCOSE TRANSPORTER 4"/>
    <property type="match status" value="1"/>
</dbReference>
<feature type="region of interest" description="Disordered" evidence="7">
    <location>
        <begin position="22"/>
        <end position="41"/>
    </location>
</feature>
<evidence type="ECO:0000259" key="9">
    <source>
        <dbReference type="PROSITE" id="PS50850"/>
    </source>
</evidence>
<keyword evidence="4 8" id="KW-0812">Transmembrane</keyword>
<dbReference type="EMBL" id="FP929083">
    <property type="protein sequence ID" value="CBX91804.1"/>
    <property type="molecule type" value="Genomic_DNA"/>
</dbReference>
<dbReference type="InParanoid" id="E5R427"/>
<dbReference type="GO" id="GO:0005351">
    <property type="term" value="F:carbohydrate:proton symporter activity"/>
    <property type="evidence" value="ECO:0007669"/>
    <property type="project" value="TreeGrafter"/>
</dbReference>
<dbReference type="CDD" id="cd17356">
    <property type="entry name" value="MFS_HXT"/>
    <property type="match status" value="1"/>
</dbReference>
<dbReference type="OrthoDB" id="2241241at2759"/>
<evidence type="ECO:0000256" key="7">
    <source>
        <dbReference type="SAM" id="MobiDB-lite"/>
    </source>
</evidence>
<feature type="transmembrane region" description="Helical" evidence="8">
    <location>
        <begin position="159"/>
        <end position="180"/>
    </location>
</feature>
<dbReference type="InterPro" id="IPR005829">
    <property type="entry name" value="Sugar_transporter_CS"/>
</dbReference>
<feature type="transmembrane region" description="Helical" evidence="8">
    <location>
        <begin position="470"/>
        <end position="496"/>
    </location>
</feature>
<dbReference type="HOGENOM" id="CLU_001265_30_1_1"/>